<sequence length="182" mass="20529">MQRQRSTKHSAAGADRSGGVINWKSGIHWGLLSALVWALLSGGSGWYLGLPVILAATATAHWLRLPAPDPRVVLRLPRFFAFYLRTLWQGGWDVARRALSPSLPIDPAWTTYELQRRYRDDPLYPRLRLLMSALIGLLPGTLSARYQAHELQVHVLDQQQDWVSTARRLEDELARLLGVKAS</sequence>
<dbReference type="Pfam" id="PF01899">
    <property type="entry name" value="MNHE"/>
    <property type="match status" value="1"/>
</dbReference>
<dbReference type="RefSeq" id="WP_135481702.1">
    <property type="nucleotide sequence ID" value="NZ_SRMF01000001.1"/>
</dbReference>
<dbReference type="GO" id="GO:0008324">
    <property type="term" value="F:monoatomic cation transmembrane transporter activity"/>
    <property type="evidence" value="ECO:0007669"/>
    <property type="project" value="InterPro"/>
</dbReference>
<dbReference type="OrthoDB" id="6159251at2"/>
<gene>
    <name evidence="2" type="ORF">E4656_04980</name>
</gene>
<name>A0A4Z0WKK7_9GAMM</name>
<dbReference type="GO" id="GO:0016020">
    <property type="term" value="C:membrane"/>
    <property type="evidence" value="ECO:0007669"/>
    <property type="project" value="InterPro"/>
</dbReference>
<keyword evidence="1" id="KW-1133">Transmembrane helix</keyword>
<dbReference type="Proteomes" id="UP000297475">
    <property type="component" value="Unassembled WGS sequence"/>
</dbReference>
<keyword evidence="1" id="KW-0472">Membrane</keyword>
<protein>
    <submittedName>
        <fullName evidence="2">Sodium:proton antiporter</fullName>
    </submittedName>
</protein>
<dbReference type="InterPro" id="IPR002758">
    <property type="entry name" value="Cation_antiport_E"/>
</dbReference>
<keyword evidence="1" id="KW-0812">Transmembrane</keyword>
<comment type="caution">
    <text evidence="2">The sequence shown here is derived from an EMBL/GenBank/DDBJ whole genome shotgun (WGS) entry which is preliminary data.</text>
</comment>
<evidence type="ECO:0000313" key="2">
    <source>
        <dbReference type="EMBL" id="TGG95765.1"/>
    </source>
</evidence>
<feature type="transmembrane region" description="Helical" evidence="1">
    <location>
        <begin position="21"/>
        <end position="40"/>
    </location>
</feature>
<accession>A0A4Z0WKK7</accession>
<reference evidence="2 3" key="1">
    <citation type="submission" date="2019-04" db="EMBL/GenBank/DDBJ databases">
        <title>Natronospirillum operosus gen. nov., sp. nov., a haloalkaliphilic satellite isolated from decaying biomass of laboratory culture of cyanobacterium Geitlerinema sp. and proposal of Natronospirillaceae fam. nov. and Saccharospirillaceae fam. nov.</title>
        <authorList>
            <person name="Kevbrin V."/>
            <person name="Boltyanskaya Y."/>
            <person name="Koziaeva V."/>
            <person name="Grouzdev D.S."/>
            <person name="Park M."/>
            <person name="Cho J."/>
        </authorList>
    </citation>
    <scope>NUCLEOTIDE SEQUENCE [LARGE SCALE GENOMIC DNA]</scope>
    <source>
        <strain evidence="2 3">G-116</strain>
    </source>
</reference>
<keyword evidence="3" id="KW-1185">Reference proteome</keyword>
<dbReference type="EMBL" id="SRMF01000001">
    <property type="protein sequence ID" value="TGG95765.1"/>
    <property type="molecule type" value="Genomic_DNA"/>
</dbReference>
<proteinExistence type="predicted"/>
<evidence type="ECO:0000313" key="3">
    <source>
        <dbReference type="Proteomes" id="UP000297475"/>
    </source>
</evidence>
<organism evidence="2 3">
    <name type="scientific">Natronospirillum operosum</name>
    <dbReference type="NCBI Taxonomy" id="2759953"/>
    <lineage>
        <taxon>Bacteria</taxon>
        <taxon>Pseudomonadati</taxon>
        <taxon>Pseudomonadota</taxon>
        <taxon>Gammaproteobacteria</taxon>
        <taxon>Oceanospirillales</taxon>
        <taxon>Natronospirillaceae</taxon>
        <taxon>Natronospirillum</taxon>
    </lineage>
</organism>
<evidence type="ECO:0000256" key="1">
    <source>
        <dbReference type="SAM" id="Phobius"/>
    </source>
</evidence>
<dbReference type="AlphaFoldDB" id="A0A4Z0WKK7"/>